<feature type="compositionally biased region" description="Low complexity" evidence="1">
    <location>
        <begin position="380"/>
        <end position="399"/>
    </location>
</feature>
<dbReference type="InterPro" id="IPR042532">
    <property type="entry name" value="EXOC3/Sec6_C"/>
</dbReference>
<reference evidence="2 3" key="1">
    <citation type="submission" date="2021-06" db="EMBL/GenBank/DDBJ databases">
        <title>Genome sequence of Babesia caballi.</title>
        <authorList>
            <person name="Yamagishi J."/>
            <person name="Kidaka T."/>
            <person name="Ochi A."/>
        </authorList>
    </citation>
    <scope>NUCLEOTIDE SEQUENCE [LARGE SCALE GENOMIC DNA]</scope>
    <source>
        <strain evidence="2">USDA-D6B2</strain>
    </source>
</reference>
<dbReference type="Gene3D" id="1.10.357.70">
    <property type="entry name" value="Exocyst complex component Sec6, C-terminal domain"/>
    <property type="match status" value="1"/>
</dbReference>
<proteinExistence type="predicted"/>
<feature type="compositionally biased region" description="Polar residues" evidence="1">
    <location>
        <begin position="411"/>
        <end position="424"/>
    </location>
</feature>
<feature type="compositionally biased region" description="Low complexity" evidence="1">
    <location>
        <begin position="431"/>
        <end position="454"/>
    </location>
</feature>
<evidence type="ECO:0000256" key="1">
    <source>
        <dbReference type="SAM" id="MobiDB-lite"/>
    </source>
</evidence>
<dbReference type="EMBL" id="BPLF01000001">
    <property type="protein sequence ID" value="GIX61038.1"/>
    <property type="molecule type" value="Genomic_DNA"/>
</dbReference>
<dbReference type="RefSeq" id="XP_067713109.1">
    <property type="nucleotide sequence ID" value="XM_067857008.1"/>
</dbReference>
<dbReference type="GeneID" id="94192521"/>
<dbReference type="Proteomes" id="UP001497744">
    <property type="component" value="Unassembled WGS sequence"/>
</dbReference>
<protein>
    <submittedName>
        <fullName evidence="2">Secreted antigen 1</fullName>
    </submittedName>
</protein>
<organism evidence="2 3">
    <name type="scientific">Babesia caballi</name>
    <dbReference type="NCBI Taxonomy" id="5871"/>
    <lineage>
        <taxon>Eukaryota</taxon>
        <taxon>Sar</taxon>
        <taxon>Alveolata</taxon>
        <taxon>Apicomplexa</taxon>
        <taxon>Aconoidasida</taxon>
        <taxon>Piroplasmida</taxon>
        <taxon>Babesiidae</taxon>
        <taxon>Babesia</taxon>
    </lineage>
</organism>
<comment type="caution">
    <text evidence="2">The sequence shown here is derived from an EMBL/GenBank/DDBJ whole genome shotgun (WGS) entry which is preliminary data.</text>
</comment>
<accession>A0AAV4LMV2</accession>
<dbReference type="AlphaFoldDB" id="A0AAV4LMV2"/>
<feature type="compositionally biased region" description="Polar residues" evidence="1">
    <location>
        <begin position="474"/>
        <end position="483"/>
    </location>
</feature>
<evidence type="ECO:0000313" key="3">
    <source>
        <dbReference type="Proteomes" id="UP001497744"/>
    </source>
</evidence>
<sequence>MSEYCEDIQAPQTLKEALEFLAALNDNSKLKKQVEEQLKEKAEMYFKTFDQYTNGVATNLQNVLDNVSTLQKLILDRKTEQYGEYAALKSHFDTCKNDCIDKLLSFLPKLHATLYYLLFNVDSTFESYGGGKWADVACNAGYLKQWLQGSTGTASASRSEDRLFPGGYFKSQLRSTTGRYLAESLRSLVNNTTGGHLQNLLLPLLFIFDPWYYYNTSPVLAFVKAFCEAVNEGKLKSHETDYPRLTSACAALSETLKGVTVNSNSSGRLLVALYNGCVERYKTALKEECFATYVSQLSERLGRIYTFLQNMQTVCRGWMTASLHQGRVSGPFPYGFMFGETWKNGNWDTPKPELQNAIKKLWDKGSGGEGSFPDLIEALSSSSGVSGSRSRSISNPGSSEPGSDGPRKPGSSGTHSASNLTAGSSVAAAPAHTSTNSEATASAASGGGDIAANSVGQTGQKGDEGPRGAAHASSGETASDSSTITMGSAAGGVAVLGGGGAALYFLNVGGIKTLITGVPWYG</sequence>
<name>A0AAV4LMV2_BABCB</name>
<gene>
    <name evidence="2" type="ORF">BcabD6B2_04730</name>
</gene>
<evidence type="ECO:0000313" key="2">
    <source>
        <dbReference type="EMBL" id="GIX61038.1"/>
    </source>
</evidence>
<keyword evidence="3" id="KW-1185">Reference proteome</keyword>
<feature type="region of interest" description="Disordered" evidence="1">
    <location>
        <begin position="372"/>
        <end position="483"/>
    </location>
</feature>